<evidence type="ECO:0000313" key="1">
    <source>
        <dbReference type="EMBL" id="CAB4027479.1"/>
    </source>
</evidence>
<dbReference type="GO" id="GO:0003964">
    <property type="term" value="F:RNA-directed DNA polymerase activity"/>
    <property type="evidence" value="ECO:0007669"/>
    <property type="project" value="UniProtKB-KW"/>
</dbReference>
<reference evidence="1" key="1">
    <citation type="submission" date="2020-04" db="EMBL/GenBank/DDBJ databases">
        <authorList>
            <person name="Alioto T."/>
            <person name="Alioto T."/>
            <person name="Gomez Garrido J."/>
        </authorList>
    </citation>
    <scope>NUCLEOTIDE SEQUENCE</scope>
    <source>
        <strain evidence="1">A484AB</strain>
    </source>
</reference>
<accession>A0A6S7L4T7</accession>
<name>A0A6S7L4T7_PARCT</name>
<gene>
    <name evidence="1" type="ORF">PACLA_8A085004</name>
</gene>
<dbReference type="Proteomes" id="UP001152795">
    <property type="component" value="Unassembled WGS sequence"/>
</dbReference>
<dbReference type="AlphaFoldDB" id="A0A6S7L4T7"/>
<proteinExistence type="predicted"/>
<keyword evidence="2" id="KW-1185">Reference proteome</keyword>
<dbReference type="EMBL" id="CACRXK020014823">
    <property type="protein sequence ID" value="CAB4027479.1"/>
    <property type="molecule type" value="Genomic_DNA"/>
</dbReference>
<keyword evidence="1" id="KW-0548">Nucleotidyltransferase</keyword>
<feature type="non-terminal residue" evidence="1">
    <location>
        <position position="1"/>
    </location>
</feature>
<dbReference type="OrthoDB" id="10070807at2759"/>
<organism evidence="1 2">
    <name type="scientific">Paramuricea clavata</name>
    <name type="common">Red gorgonian</name>
    <name type="synonym">Violescent sea-whip</name>
    <dbReference type="NCBI Taxonomy" id="317549"/>
    <lineage>
        <taxon>Eukaryota</taxon>
        <taxon>Metazoa</taxon>
        <taxon>Cnidaria</taxon>
        <taxon>Anthozoa</taxon>
        <taxon>Octocorallia</taxon>
        <taxon>Malacalcyonacea</taxon>
        <taxon>Plexauridae</taxon>
        <taxon>Paramuricea</taxon>
    </lineage>
</organism>
<protein>
    <submittedName>
        <fullName evidence="1">RNA-directed DNA polymerase from transposon X-element</fullName>
    </submittedName>
</protein>
<sequence>SEKEALSLAHHSLLKRGKKLIKTATTVTNRGKPRNVKSVATKAHRGKWLWCAKKPPKTEENETVSTHHQCAHIRNAKFSMFAQEQEKHNVVISMDDKAYL</sequence>
<evidence type="ECO:0000313" key="2">
    <source>
        <dbReference type="Proteomes" id="UP001152795"/>
    </source>
</evidence>
<comment type="caution">
    <text evidence="1">The sequence shown here is derived from an EMBL/GenBank/DDBJ whole genome shotgun (WGS) entry which is preliminary data.</text>
</comment>
<keyword evidence="1" id="KW-0808">Transferase</keyword>
<keyword evidence="1" id="KW-0695">RNA-directed DNA polymerase</keyword>